<dbReference type="InterPro" id="IPR011008">
    <property type="entry name" value="Dimeric_a/b-barrel"/>
</dbReference>
<comment type="similarity">
    <text evidence="1">Belongs to the YciI family.</text>
</comment>
<dbReference type="SUPFAM" id="SSF54909">
    <property type="entry name" value="Dimeric alpha+beta barrel"/>
    <property type="match status" value="1"/>
</dbReference>
<reference evidence="3 4" key="1">
    <citation type="submission" date="2021-01" db="EMBL/GenBank/DDBJ databases">
        <title>Whole genome shotgun sequence of Planobispora siamensis NBRC 107568.</title>
        <authorList>
            <person name="Komaki H."/>
            <person name="Tamura T."/>
        </authorList>
    </citation>
    <scope>NUCLEOTIDE SEQUENCE [LARGE SCALE GENOMIC DNA]</scope>
    <source>
        <strain evidence="3 4">NBRC 107568</strain>
    </source>
</reference>
<dbReference type="Proteomes" id="UP000619788">
    <property type="component" value="Unassembled WGS sequence"/>
</dbReference>
<proteinExistence type="inferred from homology"/>
<organism evidence="3 4">
    <name type="scientific">Planobispora siamensis</name>
    <dbReference type="NCBI Taxonomy" id="936338"/>
    <lineage>
        <taxon>Bacteria</taxon>
        <taxon>Bacillati</taxon>
        <taxon>Actinomycetota</taxon>
        <taxon>Actinomycetes</taxon>
        <taxon>Streptosporangiales</taxon>
        <taxon>Streptosporangiaceae</taxon>
        <taxon>Planobispora</taxon>
    </lineage>
</organism>
<evidence type="ECO:0000313" key="3">
    <source>
        <dbReference type="EMBL" id="GIH90562.1"/>
    </source>
</evidence>
<accession>A0A8J3S9W1</accession>
<dbReference type="Gene3D" id="3.30.70.1060">
    <property type="entry name" value="Dimeric alpha+beta barrel"/>
    <property type="match status" value="1"/>
</dbReference>
<dbReference type="InterPro" id="IPR005545">
    <property type="entry name" value="YCII"/>
</dbReference>
<evidence type="ECO:0000313" key="4">
    <source>
        <dbReference type="Proteomes" id="UP000619788"/>
    </source>
</evidence>
<name>A0A8J3S9W1_9ACTN</name>
<feature type="domain" description="YCII-related" evidence="2">
    <location>
        <begin position="1"/>
        <end position="113"/>
    </location>
</feature>
<protein>
    <recommendedName>
        <fullName evidence="2">YCII-related domain-containing protein</fullName>
    </recommendedName>
</protein>
<dbReference type="PANTHER" id="PTHR35174:SF3">
    <property type="entry name" value="BLL7171 PROTEIN"/>
    <property type="match status" value="1"/>
</dbReference>
<keyword evidence="4" id="KW-1185">Reference proteome</keyword>
<sequence length="120" mass="12889">MKYMLLIYNNPATLAALSEQEREEVMTSVDSILEELTASGELVGGDALAGPELTRTVRVRDGVPVTTDGPFAEAKEQLAGYVMVDCATPERAAEIAARWPDARYGAMEVRAVVGSVEGDR</sequence>
<gene>
    <name evidence="3" type="ORF">Psi01_11920</name>
</gene>
<dbReference type="AlphaFoldDB" id="A0A8J3S9W1"/>
<evidence type="ECO:0000256" key="1">
    <source>
        <dbReference type="ARBA" id="ARBA00007689"/>
    </source>
</evidence>
<evidence type="ECO:0000259" key="2">
    <source>
        <dbReference type="Pfam" id="PF03795"/>
    </source>
</evidence>
<comment type="caution">
    <text evidence="3">The sequence shown here is derived from an EMBL/GenBank/DDBJ whole genome shotgun (WGS) entry which is preliminary data.</text>
</comment>
<dbReference type="PANTHER" id="PTHR35174">
    <property type="entry name" value="BLL7171 PROTEIN-RELATED"/>
    <property type="match status" value="1"/>
</dbReference>
<dbReference type="Pfam" id="PF03795">
    <property type="entry name" value="YCII"/>
    <property type="match status" value="1"/>
</dbReference>
<dbReference type="EMBL" id="BOOJ01000012">
    <property type="protein sequence ID" value="GIH90562.1"/>
    <property type="molecule type" value="Genomic_DNA"/>
</dbReference>